<dbReference type="Pfam" id="PF03772">
    <property type="entry name" value="Competence"/>
    <property type="match status" value="1"/>
</dbReference>
<evidence type="ECO:0000256" key="2">
    <source>
        <dbReference type="ARBA" id="ARBA00022475"/>
    </source>
</evidence>
<comment type="subcellular location">
    <subcellularLocation>
        <location evidence="1">Cell membrane</location>
        <topology evidence="1">Multi-pass membrane protein</topology>
    </subcellularLocation>
</comment>
<dbReference type="PANTHER" id="PTHR30619">
    <property type="entry name" value="DNA INTERNALIZATION/COMPETENCE PROTEIN COMEC/REC2"/>
    <property type="match status" value="1"/>
</dbReference>
<dbReference type="SUPFAM" id="SSF56281">
    <property type="entry name" value="Metallo-hydrolase/oxidoreductase"/>
    <property type="match status" value="1"/>
</dbReference>
<reference evidence="10 11" key="1">
    <citation type="journal article" date="2015" name="Genome Announc.">
        <title>Expanding the biotechnology potential of lactobacilli through comparative genomics of 213 strains and associated genera.</title>
        <authorList>
            <person name="Sun Z."/>
            <person name="Harris H.M."/>
            <person name="McCann A."/>
            <person name="Guo C."/>
            <person name="Argimon S."/>
            <person name="Zhang W."/>
            <person name="Yang X."/>
            <person name="Jeffery I.B."/>
            <person name="Cooney J.C."/>
            <person name="Kagawa T.F."/>
            <person name="Liu W."/>
            <person name="Song Y."/>
            <person name="Salvetti E."/>
            <person name="Wrobel A."/>
            <person name="Rasinkangas P."/>
            <person name="Parkhill J."/>
            <person name="Rea M.C."/>
            <person name="O'Sullivan O."/>
            <person name="Ritari J."/>
            <person name="Douillard F.P."/>
            <person name="Paul Ross R."/>
            <person name="Yang R."/>
            <person name="Briner A.E."/>
            <person name="Felis G.E."/>
            <person name="de Vos W.M."/>
            <person name="Barrangou R."/>
            <person name="Klaenhammer T.R."/>
            <person name="Caufield P.W."/>
            <person name="Cui Y."/>
            <person name="Zhang H."/>
            <person name="O'Toole P.W."/>
        </authorList>
    </citation>
    <scope>NUCLEOTIDE SEQUENCE [LARGE SCALE GENOMIC DNA]</scope>
    <source>
        <strain evidence="10 11">DSM 18630</strain>
    </source>
</reference>
<dbReference type="AlphaFoldDB" id="A0A0R1VPN8"/>
<dbReference type="CDD" id="cd07731">
    <property type="entry name" value="ComA-like_MBL-fold"/>
    <property type="match status" value="1"/>
</dbReference>
<evidence type="ECO:0000259" key="8">
    <source>
        <dbReference type="Pfam" id="PF03772"/>
    </source>
</evidence>
<feature type="transmembrane region" description="Helical" evidence="6">
    <location>
        <begin position="6"/>
        <end position="33"/>
    </location>
</feature>
<gene>
    <name evidence="10" type="ORF">FC89_GL000143</name>
</gene>
<dbReference type="Gene3D" id="3.60.15.10">
    <property type="entry name" value="Ribonuclease Z/Hydroxyacylglutathione hydrolase-like"/>
    <property type="match status" value="1"/>
</dbReference>
<dbReference type="InterPro" id="IPR052159">
    <property type="entry name" value="Competence_DNA_uptake"/>
</dbReference>
<keyword evidence="5 6" id="KW-0472">Membrane</keyword>
<keyword evidence="11" id="KW-1185">Reference proteome</keyword>
<dbReference type="Pfam" id="PF00753">
    <property type="entry name" value="Lactamase_B"/>
    <property type="match status" value="1"/>
</dbReference>
<proteinExistence type="predicted"/>
<evidence type="ECO:0000259" key="9">
    <source>
        <dbReference type="Pfam" id="PF13567"/>
    </source>
</evidence>
<feature type="transmembrane region" description="Helical" evidence="6">
    <location>
        <begin position="317"/>
        <end position="340"/>
    </location>
</feature>
<dbReference type="EMBL" id="AZGB01000005">
    <property type="protein sequence ID" value="KRM07703.1"/>
    <property type="molecule type" value="Genomic_DNA"/>
</dbReference>
<comment type="caution">
    <text evidence="10">The sequence shown here is derived from an EMBL/GenBank/DDBJ whole genome shotgun (WGS) entry which is preliminary data.</text>
</comment>
<evidence type="ECO:0000256" key="4">
    <source>
        <dbReference type="ARBA" id="ARBA00022989"/>
    </source>
</evidence>
<dbReference type="NCBIfam" id="TIGR00360">
    <property type="entry name" value="ComEC_N-term"/>
    <property type="match status" value="1"/>
</dbReference>
<keyword evidence="2" id="KW-1003">Cell membrane</keyword>
<dbReference type="STRING" id="1423750.FC89_GL000143"/>
<dbReference type="InterPro" id="IPR035681">
    <property type="entry name" value="ComA-like_MBL"/>
</dbReference>
<dbReference type="NCBIfam" id="TIGR00361">
    <property type="entry name" value="ComEC_Rec2"/>
    <property type="match status" value="1"/>
</dbReference>
<feature type="transmembrane region" description="Helical" evidence="6">
    <location>
        <begin position="230"/>
        <end position="252"/>
    </location>
</feature>
<evidence type="ECO:0000256" key="6">
    <source>
        <dbReference type="SAM" id="Phobius"/>
    </source>
</evidence>
<dbReference type="InterPro" id="IPR004797">
    <property type="entry name" value="Competence_ComEC/Rec2"/>
</dbReference>
<dbReference type="Pfam" id="PF13567">
    <property type="entry name" value="DUF4131"/>
    <property type="match status" value="1"/>
</dbReference>
<protein>
    <submittedName>
        <fullName evidence="10">ComE operon protein 3</fullName>
    </submittedName>
</protein>
<organism evidence="10 11">
    <name type="scientific">Liquorilactobacillus ghanensis DSM 18630</name>
    <dbReference type="NCBI Taxonomy" id="1423750"/>
    <lineage>
        <taxon>Bacteria</taxon>
        <taxon>Bacillati</taxon>
        <taxon>Bacillota</taxon>
        <taxon>Bacilli</taxon>
        <taxon>Lactobacillales</taxon>
        <taxon>Lactobacillaceae</taxon>
        <taxon>Liquorilactobacillus</taxon>
    </lineage>
</organism>
<evidence type="ECO:0000313" key="10">
    <source>
        <dbReference type="EMBL" id="KRM07703.1"/>
    </source>
</evidence>
<feature type="domain" description="DUF4131" evidence="9">
    <location>
        <begin position="18"/>
        <end position="165"/>
    </location>
</feature>
<feature type="transmembrane region" description="Helical" evidence="6">
    <location>
        <begin position="264"/>
        <end position="297"/>
    </location>
</feature>
<feature type="transmembrane region" description="Helical" evidence="6">
    <location>
        <begin position="396"/>
        <end position="420"/>
    </location>
</feature>
<evidence type="ECO:0000256" key="3">
    <source>
        <dbReference type="ARBA" id="ARBA00022692"/>
    </source>
</evidence>
<evidence type="ECO:0000256" key="5">
    <source>
        <dbReference type="ARBA" id="ARBA00023136"/>
    </source>
</evidence>
<dbReference type="InterPro" id="IPR001279">
    <property type="entry name" value="Metallo-B-lactamas"/>
</dbReference>
<evidence type="ECO:0000259" key="7">
    <source>
        <dbReference type="Pfam" id="PF00753"/>
    </source>
</evidence>
<accession>A0A0R1VPN8</accession>
<sequence length="740" mass="84813">MVAITLILLTLVYFEFSFIWLSLIILIAIRVFFLRQRKLLLLWIVLVVIWLSWLTCWNKAQLANRLQHNEQLSDQHIIVAPDEIQVDGDLVKFKGRWQEKNQRIQGYYRLQSLSEKSKWLHQAQTADLTVSGDFSSVSGPTNENQFDYQRYLGSQRIVNQVFVKKMVLKSHINSITLTDLIARLHELRWQLLKQLDQLDNPLKSYGQLLLLGYYNADYDQQIQQINQLGLLYLFSLSGMHVFYLLRVIRWLFTYLKITRETYEWFCLLLLPIYAVLGGLSASLLRAVLMSWLIIFFQRLKLRLSGVTAECLVLIVNLAYSPLLLFSLGFQLSYLLTFILLENKNLNQIKLGIKLNCYSLPLILWHTYQWNLLTGLLTIAIMPIFDWLIVPTVVCGTLLPFTAVIANYFLNLVVMAFDLLAKLPFVITFGKPPLILVVGTIIILNILEFSRKKQLLWSAIIVAYLITGSMIRLPLKDEVVYFDIGQGDCTLIRRKFNQALTLVDTGGKVSFNHEKWRQRHSKTNGETVVANYLLSKGITKIDNLFLTHQDADHTANFDSIVHKIKIQRVLVPDGMQKVSSFIRRRRQAEVMPNQILAISTEKYHQVAGLTLLHPFGSGKGTNEDSLTLWFKLAGVSFIISGDLDQAGEKEIIQQHPNLRVNVLKTGHHGSKTSTAASYVSQLNPKLAIISAGKNNRYGHPNRETLSTLKHFNVPYICTAEAGMIKIYPAKDKITVWTVNDY</sequence>
<keyword evidence="4 6" id="KW-1133">Transmembrane helix</keyword>
<dbReference type="InterPro" id="IPR004477">
    <property type="entry name" value="ComEC_N"/>
</dbReference>
<feature type="transmembrane region" description="Helical" evidence="6">
    <location>
        <begin position="40"/>
        <end position="60"/>
    </location>
</feature>
<feature type="domain" description="Metallo-beta-lactamase" evidence="7">
    <location>
        <begin position="484"/>
        <end position="691"/>
    </location>
</feature>
<evidence type="ECO:0000313" key="11">
    <source>
        <dbReference type="Proteomes" id="UP000051451"/>
    </source>
</evidence>
<dbReference type="PANTHER" id="PTHR30619:SF7">
    <property type="entry name" value="BETA-LACTAMASE DOMAIN PROTEIN"/>
    <property type="match status" value="1"/>
</dbReference>
<feature type="transmembrane region" description="Helical" evidence="6">
    <location>
        <begin position="361"/>
        <end position="384"/>
    </location>
</feature>
<name>A0A0R1VPN8_9LACO</name>
<dbReference type="PATRIC" id="fig|1423750.3.peg.144"/>
<feature type="transmembrane region" description="Helical" evidence="6">
    <location>
        <begin position="432"/>
        <end position="448"/>
    </location>
</feature>
<dbReference type="GO" id="GO:0005886">
    <property type="term" value="C:plasma membrane"/>
    <property type="evidence" value="ECO:0007669"/>
    <property type="project" value="UniProtKB-SubCell"/>
</dbReference>
<keyword evidence="3 6" id="KW-0812">Transmembrane</keyword>
<feature type="domain" description="ComEC/Rec2-related protein" evidence="8">
    <location>
        <begin position="209"/>
        <end position="447"/>
    </location>
</feature>
<evidence type="ECO:0000256" key="1">
    <source>
        <dbReference type="ARBA" id="ARBA00004651"/>
    </source>
</evidence>
<dbReference type="InterPro" id="IPR036866">
    <property type="entry name" value="RibonucZ/Hydroxyglut_hydro"/>
</dbReference>
<feature type="transmembrane region" description="Helical" evidence="6">
    <location>
        <begin position="454"/>
        <end position="474"/>
    </location>
</feature>
<dbReference type="Proteomes" id="UP000051451">
    <property type="component" value="Unassembled WGS sequence"/>
</dbReference>
<dbReference type="InterPro" id="IPR025405">
    <property type="entry name" value="DUF4131"/>
</dbReference>
<dbReference type="GO" id="GO:0030420">
    <property type="term" value="P:establishment of competence for transformation"/>
    <property type="evidence" value="ECO:0007669"/>
    <property type="project" value="InterPro"/>
</dbReference>